<dbReference type="GO" id="GO:0008233">
    <property type="term" value="F:peptidase activity"/>
    <property type="evidence" value="ECO:0007669"/>
    <property type="project" value="UniProtKB-KW"/>
</dbReference>
<dbReference type="GO" id="GO:0006508">
    <property type="term" value="P:proteolysis"/>
    <property type="evidence" value="ECO:0007669"/>
    <property type="project" value="UniProtKB-KW"/>
</dbReference>
<sequence length="148" mass="16788">MDKVGKVEAEGNLRRWAAGILTVALLSCFLCGCSIEKVKAGDGVKPEYTVMKEEDFPDKVKELIEEHKETEFQLTYQDSGYLYLMKGYGKQQTGGYSIQIEDLSLWENAIHLQTVLIGPGEGEELKEEPSYPCLVVKMKYREEPVIFE</sequence>
<proteinExistence type="predicted"/>
<dbReference type="EMBL" id="DWVZ01000036">
    <property type="protein sequence ID" value="HJC62545.1"/>
    <property type="molecule type" value="Genomic_DNA"/>
</dbReference>
<gene>
    <name evidence="3" type="ORF">H9753_02845</name>
</gene>
<keyword evidence="1" id="KW-0812">Transmembrane</keyword>
<evidence type="ECO:0000313" key="3">
    <source>
        <dbReference type="EMBL" id="HJC62545.1"/>
    </source>
</evidence>
<keyword evidence="3" id="KW-0645">Protease</keyword>
<evidence type="ECO:0000256" key="1">
    <source>
        <dbReference type="SAM" id="Phobius"/>
    </source>
</evidence>
<evidence type="ECO:0000313" key="4">
    <source>
        <dbReference type="Proteomes" id="UP000823886"/>
    </source>
</evidence>
<dbReference type="InterPro" id="IPR025748">
    <property type="entry name" value="PrcB_C_dom"/>
</dbReference>
<accession>A0A9D2T9R1</accession>
<comment type="caution">
    <text evidence="3">The sequence shown here is derived from an EMBL/GenBank/DDBJ whole genome shotgun (WGS) entry which is preliminary data.</text>
</comment>
<dbReference type="Pfam" id="PF14343">
    <property type="entry name" value="PrcB_C"/>
    <property type="match status" value="1"/>
</dbReference>
<reference evidence="3" key="2">
    <citation type="submission" date="2021-04" db="EMBL/GenBank/DDBJ databases">
        <authorList>
            <person name="Gilroy R."/>
        </authorList>
    </citation>
    <scope>NUCLEOTIDE SEQUENCE</scope>
    <source>
        <strain evidence="3">ChiBcec2-3848</strain>
    </source>
</reference>
<keyword evidence="3" id="KW-0378">Hydrolase</keyword>
<feature type="domain" description="PrcB C-terminal" evidence="2">
    <location>
        <begin position="82"/>
        <end position="139"/>
    </location>
</feature>
<dbReference type="Proteomes" id="UP000823886">
    <property type="component" value="Unassembled WGS sequence"/>
</dbReference>
<keyword evidence="1" id="KW-0472">Membrane</keyword>
<keyword evidence="1" id="KW-1133">Transmembrane helix</keyword>
<dbReference type="PROSITE" id="PS51257">
    <property type="entry name" value="PROKAR_LIPOPROTEIN"/>
    <property type="match status" value="1"/>
</dbReference>
<protein>
    <submittedName>
        <fullName evidence="3">Protease complex subunit PrcB family protein</fullName>
    </submittedName>
</protein>
<feature type="transmembrane region" description="Helical" evidence="1">
    <location>
        <begin position="16"/>
        <end position="35"/>
    </location>
</feature>
<dbReference type="AlphaFoldDB" id="A0A9D2T9R1"/>
<evidence type="ECO:0000259" key="2">
    <source>
        <dbReference type="Pfam" id="PF14343"/>
    </source>
</evidence>
<name>A0A9D2T9R1_9FIRM</name>
<organism evidence="3 4">
    <name type="scientific">Candidatus Blautia merdavium</name>
    <dbReference type="NCBI Taxonomy" id="2838494"/>
    <lineage>
        <taxon>Bacteria</taxon>
        <taxon>Bacillati</taxon>
        <taxon>Bacillota</taxon>
        <taxon>Clostridia</taxon>
        <taxon>Lachnospirales</taxon>
        <taxon>Lachnospiraceae</taxon>
        <taxon>Blautia</taxon>
    </lineage>
</organism>
<reference evidence="3" key="1">
    <citation type="journal article" date="2021" name="PeerJ">
        <title>Extensive microbial diversity within the chicken gut microbiome revealed by metagenomics and culture.</title>
        <authorList>
            <person name="Gilroy R."/>
            <person name="Ravi A."/>
            <person name="Getino M."/>
            <person name="Pursley I."/>
            <person name="Horton D.L."/>
            <person name="Alikhan N.F."/>
            <person name="Baker D."/>
            <person name="Gharbi K."/>
            <person name="Hall N."/>
            <person name="Watson M."/>
            <person name="Adriaenssens E.M."/>
            <person name="Foster-Nyarko E."/>
            <person name="Jarju S."/>
            <person name="Secka A."/>
            <person name="Antonio M."/>
            <person name="Oren A."/>
            <person name="Chaudhuri R.R."/>
            <person name="La Ragione R."/>
            <person name="Hildebrand F."/>
            <person name="Pallen M.J."/>
        </authorList>
    </citation>
    <scope>NUCLEOTIDE SEQUENCE</scope>
    <source>
        <strain evidence="3">ChiBcec2-3848</strain>
    </source>
</reference>